<dbReference type="PANTHER" id="PTHR15076:SF15">
    <property type="entry name" value="CD99 ANTIGEN"/>
    <property type="match status" value="1"/>
</dbReference>
<keyword evidence="5 8" id="KW-1133">Transmembrane helix</keyword>
<dbReference type="AlphaFoldDB" id="A0A8T2P9Q3"/>
<dbReference type="EMBL" id="JAFBMS010000009">
    <property type="protein sequence ID" value="KAG9349354.1"/>
    <property type="molecule type" value="Genomic_DNA"/>
</dbReference>
<keyword evidence="11" id="KW-1185">Reference proteome</keyword>
<name>A0A8T2P9Q3_9TELE</name>
<dbReference type="Proteomes" id="UP000824540">
    <property type="component" value="Unassembled WGS sequence"/>
</dbReference>
<dbReference type="PANTHER" id="PTHR15076">
    <property type="entry name" value="CD99/MIC2 PROTEIN RELATED"/>
    <property type="match status" value="1"/>
</dbReference>
<dbReference type="GO" id="GO:2000391">
    <property type="term" value="P:positive regulation of neutrophil extravasation"/>
    <property type="evidence" value="ECO:0007669"/>
    <property type="project" value="TreeGrafter"/>
</dbReference>
<dbReference type="InterPro" id="IPR022078">
    <property type="entry name" value="CD99L2"/>
</dbReference>
<evidence type="ECO:0000256" key="9">
    <source>
        <dbReference type="SAM" id="SignalP"/>
    </source>
</evidence>
<feature type="compositionally biased region" description="Polar residues" evidence="7">
    <location>
        <begin position="207"/>
        <end position="225"/>
    </location>
</feature>
<organism evidence="10 11">
    <name type="scientific">Albula glossodonta</name>
    <name type="common">roundjaw bonefish</name>
    <dbReference type="NCBI Taxonomy" id="121402"/>
    <lineage>
        <taxon>Eukaryota</taxon>
        <taxon>Metazoa</taxon>
        <taxon>Chordata</taxon>
        <taxon>Craniata</taxon>
        <taxon>Vertebrata</taxon>
        <taxon>Euteleostomi</taxon>
        <taxon>Actinopterygii</taxon>
        <taxon>Neopterygii</taxon>
        <taxon>Teleostei</taxon>
        <taxon>Albuliformes</taxon>
        <taxon>Albulidae</taxon>
        <taxon>Albula</taxon>
    </lineage>
</organism>
<feature type="compositionally biased region" description="Basic and acidic residues" evidence="7">
    <location>
        <begin position="120"/>
        <end position="136"/>
    </location>
</feature>
<evidence type="ECO:0000313" key="11">
    <source>
        <dbReference type="Proteomes" id="UP000824540"/>
    </source>
</evidence>
<dbReference type="GO" id="GO:0005886">
    <property type="term" value="C:plasma membrane"/>
    <property type="evidence" value="ECO:0007669"/>
    <property type="project" value="TreeGrafter"/>
</dbReference>
<feature type="compositionally biased region" description="Pro residues" evidence="7">
    <location>
        <begin position="33"/>
        <end position="43"/>
    </location>
</feature>
<protein>
    <submittedName>
        <fullName evidence="10">Uncharacterized protein</fullName>
    </submittedName>
</protein>
<dbReference type="OrthoDB" id="8963727at2759"/>
<keyword evidence="3 8" id="KW-0812">Transmembrane</keyword>
<comment type="subcellular location">
    <subcellularLocation>
        <location evidence="1">Membrane</location>
        <topology evidence="1">Single-pass type I membrane protein</topology>
    </subcellularLocation>
</comment>
<evidence type="ECO:0000256" key="4">
    <source>
        <dbReference type="ARBA" id="ARBA00022729"/>
    </source>
</evidence>
<reference evidence="10" key="1">
    <citation type="thesis" date="2021" institute="BYU ScholarsArchive" country="Provo, UT, USA">
        <title>Applications of and Algorithms for Genome Assembly and Genomic Analyses with an Emphasis on Marine Teleosts.</title>
        <authorList>
            <person name="Pickett B.D."/>
        </authorList>
    </citation>
    <scope>NUCLEOTIDE SEQUENCE</scope>
    <source>
        <strain evidence="10">HI-2016</strain>
    </source>
</reference>
<feature type="transmembrane region" description="Helical" evidence="8">
    <location>
        <begin position="166"/>
        <end position="187"/>
    </location>
</feature>
<feature type="region of interest" description="Disordered" evidence="7">
    <location>
        <begin position="198"/>
        <end position="225"/>
    </location>
</feature>
<evidence type="ECO:0000256" key="1">
    <source>
        <dbReference type="ARBA" id="ARBA00004479"/>
    </source>
</evidence>
<dbReference type="GO" id="GO:0072683">
    <property type="term" value="P:T cell extravasation"/>
    <property type="evidence" value="ECO:0007669"/>
    <property type="project" value="TreeGrafter"/>
</dbReference>
<evidence type="ECO:0000256" key="6">
    <source>
        <dbReference type="ARBA" id="ARBA00023136"/>
    </source>
</evidence>
<evidence type="ECO:0000256" key="3">
    <source>
        <dbReference type="ARBA" id="ARBA00022692"/>
    </source>
</evidence>
<feature type="region of interest" description="Disordered" evidence="7">
    <location>
        <begin position="26"/>
        <end position="165"/>
    </location>
</feature>
<evidence type="ECO:0000256" key="5">
    <source>
        <dbReference type="ARBA" id="ARBA00022989"/>
    </source>
</evidence>
<feature type="chain" id="PRO_5035803678" evidence="9">
    <location>
        <begin position="20"/>
        <end position="225"/>
    </location>
</feature>
<comment type="similarity">
    <text evidence="2">Belongs to the CD99 family.</text>
</comment>
<proteinExistence type="inferred from homology"/>
<gene>
    <name evidence="10" type="ORF">JZ751_027797</name>
</gene>
<dbReference type="Pfam" id="PF12301">
    <property type="entry name" value="CD99L2"/>
    <property type="match status" value="1"/>
</dbReference>
<keyword evidence="4 9" id="KW-0732">Signal</keyword>
<evidence type="ECO:0000256" key="2">
    <source>
        <dbReference type="ARBA" id="ARBA00008763"/>
    </source>
</evidence>
<keyword evidence="6 8" id="KW-0472">Membrane</keyword>
<feature type="signal peptide" evidence="9">
    <location>
        <begin position="1"/>
        <end position="19"/>
    </location>
</feature>
<dbReference type="GO" id="GO:0034109">
    <property type="term" value="P:homotypic cell-cell adhesion"/>
    <property type="evidence" value="ECO:0007669"/>
    <property type="project" value="TreeGrafter"/>
</dbReference>
<sequence length="225" mass="22577">MMSYLWIFLLASLAIGANTQDLDLSDALGPDDPATPAPVPKEPVTPEKPSDGAGDLDLSEAVNPEPPKVDPQPTEKPKAPEGDDLDLGDALGPDPAPVPDKPADDPPKDGGNAGGSFVDTDLHDLVEGGTDDKPDGGRGGARAADPAGGSNGAGEGEPAEAGSGPLAGILSAVGVALFGAASSYYAYYKKKLCFKVQGGADPESANKDSGTQAEPQVMSNLLSSS</sequence>
<comment type="caution">
    <text evidence="10">The sequence shown here is derived from an EMBL/GenBank/DDBJ whole genome shotgun (WGS) entry which is preliminary data.</text>
</comment>
<evidence type="ECO:0000256" key="8">
    <source>
        <dbReference type="SAM" id="Phobius"/>
    </source>
</evidence>
<evidence type="ECO:0000313" key="10">
    <source>
        <dbReference type="EMBL" id="KAG9349354.1"/>
    </source>
</evidence>
<accession>A0A8T2P9Q3</accession>
<evidence type="ECO:0000256" key="7">
    <source>
        <dbReference type="SAM" id="MobiDB-lite"/>
    </source>
</evidence>